<dbReference type="Proteomes" id="UP000076104">
    <property type="component" value="Chromosome"/>
</dbReference>
<evidence type="ECO:0008006" key="4">
    <source>
        <dbReference type="Google" id="ProtNLM"/>
    </source>
</evidence>
<reference evidence="2 3" key="1">
    <citation type="submission" date="2016-03" db="EMBL/GenBank/DDBJ databases">
        <title>Genome sequencing of Psychrobacter alimentarius PAMC 27889.</title>
        <authorList>
            <person name="Lee J."/>
            <person name="Kim O.-S."/>
        </authorList>
    </citation>
    <scope>NUCLEOTIDE SEQUENCE [LARGE SCALE GENOMIC DNA]</scope>
    <source>
        <strain evidence="2 3">PAMC 27889</strain>
    </source>
</reference>
<keyword evidence="1" id="KW-0812">Transmembrane</keyword>
<feature type="transmembrane region" description="Helical" evidence="1">
    <location>
        <begin position="142"/>
        <end position="165"/>
    </location>
</feature>
<feature type="transmembrane region" description="Helical" evidence="1">
    <location>
        <begin position="5"/>
        <end position="25"/>
    </location>
</feature>
<keyword evidence="1" id="KW-0472">Membrane</keyword>
<feature type="transmembrane region" description="Helical" evidence="1">
    <location>
        <begin position="40"/>
        <end position="62"/>
    </location>
</feature>
<organism evidence="2 3">
    <name type="scientific">Psychrobacter alimentarius</name>
    <dbReference type="NCBI Taxonomy" id="261164"/>
    <lineage>
        <taxon>Bacteria</taxon>
        <taxon>Pseudomonadati</taxon>
        <taxon>Pseudomonadota</taxon>
        <taxon>Gammaproteobacteria</taxon>
        <taxon>Moraxellales</taxon>
        <taxon>Moraxellaceae</taxon>
        <taxon>Psychrobacter</taxon>
    </lineage>
</organism>
<dbReference type="RefSeq" id="WP_062844843.1">
    <property type="nucleotide sequence ID" value="NZ_CP014945.1"/>
</dbReference>
<protein>
    <recommendedName>
        <fullName evidence="4">DUF4199 domain-containing protein</fullName>
    </recommendedName>
</protein>
<dbReference type="EMBL" id="CP014945">
    <property type="protein sequence ID" value="AMT97257.1"/>
    <property type="molecule type" value="Genomic_DNA"/>
</dbReference>
<sequence>MNKSIIKTIVITGVIAAIVSGLMILEMNELAPAFKQTGQLAFYVAIIFVSIFISVVFAAILFHRNRRNPRITVKRAKLVYAGYAAGIAMLLFILPNFLLKKSAASCIKPNIYAVISDPLNIKVCMNIKSVLFTKFLPFTTPLFLGNLIVSALVVVMISVLIYLLVTAKFLYGNNR</sequence>
<dbReference type="GeneID" id="33060360"/>
<keyword evidence="3" id="KW-1185">Reference proteome</keyword>
<keyword evidence="1" id="KW-1133">Transmembrane helix</keyword>
<name>A0ABM5ZYT9_9GAMM</name>
<evidence type="ECO:0000313" key="3">
    <source>
        <dbReference type="Proteomes" id="UP000076104"/>
    </source>
</evidence>
<gene>
    <name evidence="2" type="ORF">A3K91_1657</name>
</gene>
<evidence type="ECO:0000256" key="1">
    <source>
        <dbReference type="SAM" id="Phobius"/>
    </source>
</evidence>
<feature type="transmembrane region" description="Helical" evidence="1">
    <location>
        <begin position="78"/>
        <end position="99"/>
    </location>
</feature>
<evidence type="ECO:0000313" key="2">
    <source>
        <dbReference type="EMBL" id="AMT97257.1"/>
    </source>
</evidence>
<proteinExistence type="predicted"/>
<accession>A0ABM5ZYT9</accession>